<gene>
    <name evidence="5" type="ORF">PAESOLCIP111_01276</name>
</gene>
<dbReference type="AlphaFoldDB" id="A0A916NNW1"/>
<dbReference type="GO" id="GO:0003677">
    <property type="term" value="F:DNA binding"/>
    <property type="evidence" value="ECO:0007669"/>
    <property type="project" value="InterPro"/>
</dbReference>
<dbReference type="InterPro" id="IPR002941">
    <property type="entry name" value="DNA_methylase_N4/N6"/>
</dbReference>
<keyword evidence="6" id="KW-1185">Reference proteome</keyword>
<evidence type="ECO:0000256" key="1">
    <source>
        <dbReference type="ARBA" id="ARBA00022603"/>
    </source>
</evidence>
<name>A0A916NNW1_9BACL</name>
<evidence type="ECO:0000313" key="5">
    <source>
        <dbReference type="EMBL" id="CAG7610709.1"/>
    </source>
</evidence>
<dbReference type="Pfam" id="PF01555">
    <property type="entry name" value="N6_N4_Mtase"/>
    <property type="match status" value="1"/>
</dbReference>
<organism evidence="5 6">
    <name type="scientific">Paenibacillus solanacearum</name>
    <dbReference type="NCBI Taxonomy" id="2048548"/>
    <lineage>
        <taxon>Bacteria</taxon>
        <taxon>Bacillati</taxon>
        <taxon>Bacillota</taxon>
        <taxon>Bacilli</taxon>
        <taxon>Bacillales</taxon>
        <taxon>Paenibacillaceae</taxon>
        <taxon>Paenibacillus</taxon>
    </lineage>
</organism>
<evidence type="ECO:0000313" key="6">
    <source>
        <dbReference type="Proteomes" id="UP000693672"/>
    </source>
</evidence>
<keyword evidence="3" id="KW-0680">Restriction system</keyword>
<comment type="caution">
    <text evidence="5">The sequence shown here is derived from an EMBL/GenBank/DDBJ whole genome shotgun (WGS) entry which is preliminary data.</text>
</comment>
<keyword evidence="1" id="KW-0489">Methyltransferase</keyword>
<dbReference type="GO" id="GO:0009307">
    <property type="term" value="P:DNA restriction-modification system"/>
    <property type="evidence" value="ECO:0007669"/>
    <property type="project" value="UniProtKB-KW"/>
</dbReference>
<reference evidence="5" key="1">
    <citation type="submission" date="2021-06" db="EMBL/GenBank/DDBJ databases">
        <authorList>
            <person name="Criscuolo A."/>
        </authorList>
    </citation>
    <scope>NUCLEOTIDE SEQUENCE</scope>
    <source>
        <strain evidence="5">CIP111600</strain>
    </source>
</reference>
<evidence type="ECO:0000256" key="2">
    <source>
        <dbReference type="ARBA" id="ARBA00022679"/>
    </source>
</evidence>
<dbReference type="EMBL" id="CAJVAS010000004">
    <property type="protein sequence ID" value="CAG7610709.1"/>
    <property type="molecule type" value="Genomic_DNA"/>
</dbReference>
<sequence length="430" mass="50115">MQFIPKEISPERALFWGDNLLIMEQLLNDGYKGKFDLIYFDGPFNSGRIFSMPSDKLKTNLINAWDEFRGMHHFLDSELFQQDYVKRIRLAKELLSETGLFVFQIYQKEGHYLKVMLDQVFGKDHFLAEIIWKINDQPLPYNSQFGLSHECLFVYSRTPHYLKKDEMFLSSVWDDVGIYQTLGDEDTLYPSQKPEKLMERIIEMTTEENALVGDFYCGSGSFVAVAEKLNRRWMASDSSQHAIHVTQNRLAKLGTTINVHNLVECFDKSLVQGDHYSKHTHIPFSLFELEGLVEEMGDQVKIVNAILFSNDIDLLPDNRIIFNNIMPLINEDGISESELKLVRRPKPVAGRNGVELEIYSPHEWILYNIQHIELDHKKYSFDWPLLQERVQKTNSLIGDQWISDVEQHHGYLIIKDVFGHYYTTTCTSIL</sequence>
<keyword evidence="2" id="KW-0808">Transferase</keyword>
<evidence type="ECO:0000259" key="4">
    <source>
        <dbReference type="Pfam" id="PF01555"/>
    </source>
</evidence>
<proteinExistence type="predicted"/>
<evidence type="ECO:0000256" key="3">
    <source>
        <dbReference type="ARBA" id="ARBA00022747"/>
    </source>
</evidence>
<dbReference type="RefSeq" id="WP_218091092.1">
    <property type="nucleotide sequence ID" value="NZ_CAJVAS010000004.1"/>
</dbReference>
<accession>A0A916NNW1</accession>
<feature type="domain" description="DNA methylase N-4/N-6" evidence="4">
    <location>
        <begin position="36"/>
        <end position="246"/>
    </location>
</feature>
<dbReference type="GO" id="GO:0032259">
    <property type="term" value="P:methylation"/>
    <property type="evidence" value="ECO:0007669"/>
    <property type="project" value="UniProtKB-KW"/>
</dbReference>
<protein>
    <recommendedName>
        <fullName evidence="4">DNA methylase N-4/N-6 domain-containing protein</fullName>
    </recommendedName>
</protein>
<dbReference type="Proteomes" id="UP000693672">
    <property type="component" value="Unassembled WGS sequence"/>
</dbReference>
<dbReference type="GO" id="GO:0008170">
    <property type="term" value="F:N-methyltransferase activity"/>
    <property type="evidence" value="ECO:0007669"/>
    <property type="project" value="InterPro"/>
</dbReference>